<gene>
    <name evidence="2" type="ORF">NCTC13184_05910</name>
</gene>
<dbReference type="AlphaFoldDB" id="A0A378X1P5"/>
<accession>A0A378X1P5</accession>
<dbReference type="RefSeq" id="WP_128145463.1">
    <property type="nucleotide sequence ID" value="NZ_JAJFOE010000003.1"/>
</dbReference>
<name>A0A378X1P5_9NOCA</name>
<reference evidence="2 3" key="1">
    <citation type="submission" date="2018-06" db="EMBL/GenBank/DDBJ databases">
        <authorList>
            <consortium name="Pathogen Informatics"/>
            <person name="Doyle S."/>
        </authorList>
    </citation>
    <scope>NUCLEOTIDE SEQUENCE [LARGE SCALE GENOMIC DNA]</scope>
    <source>
        <strain evidence="2 3">NCTC13184</strain>
    </source>
</reference>
<organism evidence="2 3">
    <name type="scientific">Nocardia africana</name>
    <dbReference type="NCBI Taxonomy" id="134964"/>
    <lineage>
        <taxon>Bacteria</taxon>
        <taxon>Bacillati</taxon>
        <taxon>Actinomycetota</taxon>
        <taxon>Actinomycetes</taxon>
        <taxon>Mycobacteriales</taxon>
        <taxon>Nocardiaceae</taxon>
        <taxon>Nocardia</taxon>
    </lineage>
</organism>
<feature type="region of interest" description="Disordered" evidence="1">
    <location>
        <begin position="280"/>
        <end position="306"/>
    </location>
</feature>
<dbReference type="EMBL" id="UGRU01000001">
    <property type="protein sequence ID" value="SUA47369.1"/>
    <property type="molecule type" value="Genomic_DNA"/>
</dbReference>
<evidence type="ECO:0000313" key="3">
    <source>
        <dbReference type="Proteomes" id="UP000255082"/>
    </source>
</evidence>
<proteinExistence type="predicted"/>
<evidence type="ECO:0000313" key="2">
    <source>
        <dbReference type="EMBL" id="SUA47369.1"/>
    </source>
</evidence>
<evidence type="ECO:0000256" key="1">
    <source>
        <dbReference type="SAM" id="MobiDB-lite"/>
    </source>
</evidence>
<dbReference type="OrthoDB" id="4568366at2"/>
<dbReference type="Proteomes" id="UP000255082">
    <property type="component" value="Unassembled WGS sequence"/>
</dbReference>
<sequence length="306" mass="33428">MTEPQSPPVQRRPVWQQRLLDRIQDLSDDRGRLLRAGYETPPGAGESSMLAWRTHLLQLAADRAEVETHAHAIGIPDTAIAAARAAGSSGRRADISPEPGTDAVREHVMTWVASDVWQMQHMAAIDVARRMRRVTHTPSFEPEPWMVAQFERNLSALWIRAGNIADAIGLTVDESAGMWARTSSEWQRLLAATAHTYDADAVEERWRVYARPGIETSAIRDATEITLRVDVALSEQPVRIPAPHAMKTAAAAAFLTHSSAGADADPITDAIDRALPAEADHTRWGTPTPTGPPQHPGSDLDHGAQL</sequence>
<protein>
    <submittedName>
        <fullName evidence="2">Uncharacterized protein</fullName>
    </submittedName>
</protein>